<feature type="non-terminal residue" evidence="1">
    <location>
        <position position="1"/>
    </location>
</feature>
<dbReference type="AlphaFoldDB" id="A0A381ZSL2"/>
<evidence type="ECO:0000313" key="1">
    <source>
        <dbReference type="EMBL" id="SVA91951.1"/>
    </source>
</evidence>
<accession>A0A381ZSL2</accession>
<organism evidence="1">
    <name type="scientific">marine metagenome</name>
    <dbReference type="NCBI Taxonomy" id="408172"/>
    <lineage>
        <taxon>unclassified sequences</taxon>
        <taxon>metagenomes</taxon>
        <taxon>ecological metagenomes</taxon>
    </lineage>
</organism>
<name>A0A381ZSL2_9ZZZZ</name>
<proteinExistence type="predicted"/>
<gene>
    <name evidence="1" type="ORF">METZ01_LOCUS144805</name>
</gene>
<reference evidence="1" key="1">
    <citation type="submission" date="2018-05" db="EMBL/GenBank/DDBJ databases">
        <authorList>
            <person name="Lanie J.A."/>
            <person name="Ng W.-L."/>
            <person name="Kazmierczak K.M."/>
            <person name="Andrzejewski T.M."/>
            <person name="Davidsen T.M."/>
            <person name="Wayne K.J."/>
            <person name="Tettelin H."/>
            <person name="Glass J.I."/>
            <person name="Rusch D."/>
            <person name="Podicherti R."/>
            <person name="Tsui H.-C.T."/>
            <person name="Winkler M.E."/>
        </authorList>
    </citation>
    <scope>NUCLEOTIDE SEQUENCE</scope>
</reference>
<protein>
    <submittedName>
        <fullName evidence="1">Uncharacterized protein</fullName>
    </submittedName>
</protein>
<dbReference type="EMBL" id="UINC01022409">
    <property type="protein sequence ID" value="SVA91951.1"/>
    <property type="molecule type" value="Genomic_DNA"/>
</dbReference>
<sequence length="73" mass="7774">SIEIETPETDVGSGLVVLPESLVEAEINLSDRCALMLSGDVSSFFLNGDGGVPVWSRVNYVPSVFLGDEEGEE</sequence>